<dbReference type="Proteomes" id="UP001165740">
    <property type="component" value="Chromosome 6"/>
</dbReference>
<feature type="domain" description="SUEL-type lectin" evidence="5">
    <location>
        <begin position="168"/>
        <end position="257"/>
    </location>
</feature>
<feature type="compositionally biased region" description="Basic and acidic residues" evidence="3">
    <location>
        <begin position="437"/>
        <end position="462"/>
    </location>
</feature>
<dbReference type="CDD" id="cd22828">
    <property type="entry name" value="Gal_Rha_Lectin_EVA1_EVA1C_rpt1"/>
    <property type="match status" value="1"/>
</dbReference>
<accession>A0A9W3AJX4</accession>
<dbReference type="AlphaFoldDB" id="A0A9W3AJX4"/>
<evidence type="ECO:0000256" key="4">
    <source>
        <dbReference type="SAM" id="Phobius"/>
    </source>
</evidence>
<feature type="compositionally biased region" description="Basic and acidic residues" evidence="3">
    <location>
        <begin position="366"/>
        <end position="376"/>
    </location>
</feature>
<evidence type="ECO:0000256" key="3">
    <source>
        <dbReference type="SAM" id="MobiDB-lite"/>
    </source>
</evidence>
<protein>
    <submittedName>
        <fullName evidence="7">Uncharacterized protein LOC106077796 isoform X1</fullName>
    </submittedName>
</protein>
<feature type="domain" description="SUEL-type lectin" evidence="5">
    <location>
        <begin position="53"/>
        <end position="159"/>
    </location>
</feature>
<keyword evidence="4" id="KW-0472">Membrane</keyword>
<evidence type="ECO:0000313" key="6">
    <source>
        <dbReference type="Proteomes" id="UP001165740"/>
    </source>
</evidence>
<keyword evidence="2" id="KW-0677">Repeat</keyword>
<sequence length="662" mass="73128">MKHRLLEHSDNFRSIGNFLLFGVLLANIGLTWQYHELNVATISRTLQTLHAHECDGGTMVVTCPPGTLINIQYAKYGRSVPSSVMCSAPSTEPAPEGAFSEQNADLVEDTNCIAVRSLEVMLDLCEDRSSCSVTASPETFTQDPCQGTIKYLEVHYKCRPNEYQWITACEGEELQISCAKGGIAIYSAMFGRSPNGSNQCPPNKHGYIDCQASDAVTEVRSLCHGKKNCAIEANESHFGDPCPDGTNKYLSVNYACVPRKILKPMNGKKSNHKKKKKKKKKVIPGTTQSPPGDNTSESSVTQVSFYEVTNKSDSLVSETEQVTKSLTSSLQDHIDHTTESYLPKTSIKSVINHQTEEPVVGSLQEDTSKPDLETHIDVSTTNSDDNGAYYKSFEDVTSSELIPPGLNDSGSKTVGDADPARQDNDIKRHGSNSSHKNNLDHSNIKGHDSQKGSSSDTEKDNGDIPSQKLPNSKPTSSHNLEITLAPFPTDSHNDNALKENKSHMPGSNGPVDKTDLVTERNLTVLCSNYTPDVRWGGMQKPSNQNTIGFLKDWFAISHYLKTHEEKAWLYFSLGICFGIIVMLVVVLAKVCFNFHRNIQARLDVSEPTHRSALINNHSSLDAPMLEHSDSMDRIEVVRFSPRSTLRSLRSDSHDRNLVNYYG</sequence>
<evidence type="ECO:0000313" key="7">
    <source>
        <dbReference type="RefSeq" id="XP_055887521.1"/>
    </source>
</evidence>
<proteinExistence type="predicted"/>
<feature type="compositionally biased region" description="Polar residues" evidence="3">
    <location>
        <begin position="468"/>
        <end position="480"/>
    </location>
</feature>
<keyword evidence="1" id="KW-0430">Lectin</keyword>
<dbReference type="Pfam" id="PF02140">
    <property type="entry name" value="SUEL_Lectin"/>
    <property type="match status" value="2"/>
</dbReference>
<feature type="region of interest" description="Disordered" evidence="3">
    <location>
        <begin position="356"/>
        <end position="514"/>
    </location>
</feature>
<dbReference type="InterPro" id="IPR000922">
    <property type="entry name" value="Lectin_gal-bd_dom"/>
</dbReference>
<dbReference type="InterPro" id="IPR043159">
    <property type="entry name" value="Lectin_gal-bd_sf"/>
</dbReference>
<feature type="compositionally biased region" description="Basic and acidic residues" evidence="3">
    <location>
        <begin position="491"/>
        <end position="502"/>
    </location>
</feature>
<evidence type="ECO:0000256" key="1">
    <source>
        <dbReference type="ARBA" id="ARBA00022734"/>
    </source>
</evidence>
<feature type="compositionally biased region" description="Basic residues" evidence="3">
    <location>
        <begin position="269"/>
        <end position="282"/>
    </location>
</feature>
<dbReference type="CDD" id="cd22829">
    <property type="entry name" value="Gal_Rha_Lectin_EVA1_EVA1C_rpt2"/>
    <property type="match status" value="1"/>
</dbReference>
<keyword evidence="4" id="KW-1133">Transmembrane helix</keyword>
<dbReference type="PANTHER" id="PTHR46780">
    <property type="entry name" value="PROTEIN EVA-1"/>
    <property type="match status" value="1"/>
</dbReference>
<feature type="compositionally biased region" description="Basic and acidic residues" evidence="3">
    <location>
        <begin position="418"/>
        <end position="428"/>
    </location>
</feature>
<organism evidence="6 7">
    <name type="scientific">Biomphalaria glabrata</name>
    <name type="common">Bloodfluke planorb</name>
    <name type="synonym">Freshwater snail</name>
    <dbReference type="NCBI Taxonomy" id="6526"/>
    <lineage>
        <taxon>Eukaryota</taxon>
        <taxon>Metazoa</taxon>
        <taxon>Spiralia</taxon>
        <taxon>Lophotrochozoa</taxon>
        <taxon>Mollusca</taxon>
        <taxon>Gastropoda</taxon>
        <taxon>Heterobranchia</taxon>
        <taxon>Euthyneura</taxon>
        <taxon>Panpulmonata</taxon>
        <taxon>Hygrophila</taxon>
        <taxon>Lymnaeoidea</taxon>
        <taxon>Planorbidae</taxon>
        <taxon>Biomphalaria</taxon>
    </lineage>
</organism>
<dbReference type="OMA" id="KAWLYFT"/>
<feature type="transmembrane region" description="Helical" evidence="4">
    <location>
        <begin position="12"/>
        <end position="34"/>
    </location>
</feature>
<dbReference type="FunFam" id="2.60.120.740:FF:000003">
    <property type="entry name" value="Protein eva-1 homolog C"/>
    <property type="match status" value="1"/>
</dbReference>
<evidence type="ECO:0000256" key="2">
    <source>
        <dbReference type="ARBA" id="ARBA00022737"/>
    </source>
</evidence>
<feature type="compositionally biased region" description="Polar residues" evidence="3">
    <location>
        <begin position="285"/>
        <end position="300"/>
    </location>
</feature>
<dbReference type="PROSITE" id="PS50228">
    <property type="entry name" value="SUEL_LECTIN"/>
    <property type="match status" value="2"/>
</dbReference>
<evidence type="ECO:0000259" key="5">
    <source>
        <dbReference type="PROSITE" id="PS50228"/>
    </source>
</evidence>
<dbReference type="Gene3D" id="2.60.120.740">
    <property type="match status" value="2"/>
</dbReference>
<keyword evidence="4" id="KW-0812">Transmembrane</keyword>
<feature type="region of interest" description="Disordered" evidence="3">
    <location>
        <begin position="264"/>
        <end position="300"/>
    </location>
</feature>
<dbReference type="OrthoDB" id="5970528at2759"/>
<name>A0A9W3AJX4_BIOGL</name>
<dbReference type="GO" id="GO:0030246">
    <property type="term" value="F:carbohydrate binding"/>
    <property type="evidence" value="ECO:0007669"/>
    <property type="project" value="UniProtKB-KW"/>
</dbReference>
<reference evidence="7" key="1">
    <citation type="submission" date="2025-08" db="UniProtKB">
        <authorList>
            <consortium name="RefSeq"/>
        </authorList>
    </citation>
    <scope>IDENTIFICATION</scope>
</reference>
<gene>
    <name evidence="7" type="primary">LOC106077796</name>
</gene>
<keyword evidence="6" id="KW-1185">Reference proteome</keyword>
<dbReference type="GeneID" id="106077796"/>
<dbReference type="RefSeq" id="XP_055887521.1">
    <property type="nucleotide sequence ID" value="XM_056031546.1"/>
</dbReference>
<feature type="transmembrane region" description="Helical" evidence="4">
    <location>
        <begin position="567"/>
        <end position="592"/>
    </location>
</feature>